<sequence length="88" mass="10186">MSAVSNTFTQEELTDFKESFDTFDKNHDGAINASELRSLLRIVGEKYNAKDVSNMMHEYDTNKDDHIDFDEFLHLFNKVVKNKTPIAL</sequence>
<gene>
    <name evidence="4" type="ORF">BGZ95_001875</name>
</gene>
<accession>A0AAD4D693</accession>
<dbReference type="GO" id="GO:0005737">
    <property type="term" value="C:cytoplasm"/>
    <property type="evidence" value="ECO:0007669"/>
    <property type="project" value="UniProtKB-ARBA"/>
</dbReference>
<dbReference type="PANTHER" id="PTHR23048:SF0">
    <property type="entry name" value="CALMODULIN LIKE 3"/>
    <property type="match status" value="1"/>
</dbReference>
<keyword evidence="5" id="KW-1185">Reference proteome</keyword>
<comment type="caution">
    <text evidence="4">The sequence shown here is derived from an EMBL/GenBank/DDBJ whole genome shotgun (WGS) entry which is preliminary data.</text>
</comment>
<evidence type="ECO:0000313" key="5">
    <source>
        <dbReference type="Proteomes" id="UP001194580"/>
    </source>
</evidence>
<dbReference type="Gene3D" id="1.10.238.10">
    <property type="entry name" value="EF-hand"/>
    <property type="match status" value="1"/>
</dbReference>
<feature type="domain" description="EF-hand" evidence="3">
    <location>
        <begin position="47"/>
        <end position="82"/>
    </location>
</feature>
<proteinExistence type="predicted"/>
<name>A0AAD4D693_9FUNG</name>
<organism evidence="4 5">
    <name type="scientific">Linnemannia exigua</name>
    <dbReference type="NCBI Taxonomy" id="604196"/>
    <lineage>
        <taxon>Eukaryota</taxon>
        <taxon>Fungi</taxon>
        <taxon>Fungi incertae sedis</taxon>
        <taxon>Mucoromycota</taxon>
        <taxon>Mortierellomycotina</taxon>
        <taxon>Mortierellomycetes</taxon>
        <taxon>Mortierellales</taxon>
        <taxon>Mortierellaceae</taxon>
        <taxon>Linnemannia</taxon>
    </lineage>
</organism>
<dbReference type="Proteomes" id="UP001194580">
    <property type="component" value="Unassembled WGS sequence"/>
</dbReference>
<dbReference type="EMBL" id="JAAAIL010001388">
    <property type="protein sequence ID" value="KAG0269855.1"/>
    <property type="molecule type" value="Genomic_DNA"/>
</dbReference>
<dbReference type="SUPFAM" id="SSF47473">
    <property type="entry name" value="EF-hand"/>
    <property type="match status" value="1"/>
</dbReference>
<evidence type="ECO:0000259" key="3">
    <source>
        <dbReference type="PROSITE" id="PS50222"/>
    </source>
</evidence>
<dbReference type="PANTHER" id="PTHR23048">
    <property type="entry name" value="MYOSIN LIGHT CHAIN 1, 3"/>
    <property type="match status" value="1"/>
</dbReference>
<dbReference type="InterPro" id="IPR050230">
    <property type="entry name" value="CALM/Myosin/TropC-like"/>
</dbReference>
<dbReference type="InterPro" id="IPR011992">
    <property type="entry name" value="EF-hand-dom_pair"/>
</dbReference>
<evidence type="ECO:0000313" key="4">
    <source>
        <dbReference type="EMBL" id="KAG0269855.1"/>
    </source>
</evidence>
<dbReference type="AlphaFoldDB" id="A0AAD4D693"/>
<dbReference type="PROSITE" id="PS50222">
    <property type="entry name" value="EF_HAND_2"/>
    <property type="match status" value="2"/>
</dbReference>
<dbReference type="PROSITE" id="PS00018">
    <property type="entry name" value="EF_HAND_1"/>
    <property type="match status" value="2"/>
</dbReference>
<dbReference type="GO" id="GO:0005509">
    <property type="term" value="F:calcium ion binding"/>
    <property type="evidence" value="ECO:0007669"/>
    <property type="project" value="InterPro"/>
</dbReference>
<dbReference type="FunFam" id="1.10.238.10:FF:000263">
    <property type="entry name" value="plastin-1 isoform X2"/>
    <property type="match status" value="1"/>
</dbReference>
<feature type="domain" description="EF-hand" evidence="3">
    <location>
        <begin position="11"/>
        <end position="46"/>
    </location>
</feature>
<keyword evidence="2" id="KW-0106">Calcium</keyword>
<reference evidence="4" key="1">
    <citation type="journal article" date="2020" name="Fungal Divers.">
        <title>Resolving the Mortierellaceae phylogeny through synthesis of multi-gene phylogenetics and phylogenomics.</title>
        <authorList>
            <person name="Vandepol N."/>
            <person name="Liber J."/>
            <person name="Desiro A."/>
            <person name="Na H."/>
            <person name="Kennedy M."/>
            <person name="Barry K."/>
            <person name="Grigoriev I.V."/>
            <person name="Miller A.N."/>
            <person name="O'Donnell K."/>
            <person name="Stajich J.E."/>
            <person name="Bonito G."/>
        </authorList>
    </citation>
    <scope>NUCLEOTIDE SEQUENCE</scope>
    <source>
        <strain evidence="4">NRRL 28262</strain>
    </source>
</reference>
<protein>
    <recommendedName>
        <fullName evidence="3">EF-hand domain-containing protein</fullName>
    </recommendedName>
</protein>
<dbReference type="InterPro" id="IPR018247">
    <property type="entry name" value="EF_Hand_1_Ca_BS"/>
</dbReference>
<dbReference type="InterPro" id="IPR002048">
    <property type="entry name" value="EF_hand_dom"/>
</dbReference>
<dbReference type="SMART" id="SM00054">
    <property type="entry name" value="EFh"/>
    <property type="match status" value="2"/>
</dbReference>
<evidence type="ECO:0000256" key="2">
    <source>
        <dbReference type="ARBA" id="ARBA00022837"/>
    </source>
</evidence>
<dbReference type="CDD" id="cd00051">
    <property type="entry name" value="EFh"/>
    <property type="match status" value="1"/>
</dbReference>
<evidence type="ECO:0000256" key="1">
    <source>
        <dbReference type="ARBA" id="ARBA00022737"/>
    </source>
</evidence>
<dbReference type="GO" id="GO:0016460">
    <property type="term" value="C:myosin II complex"/>
    <property type="evidence" value="ECO:0007669"/>
    <property type="project" value="TreeGrafter"/>
</dbReference>
<keyword evidence="1" id="KW-0677">Repeat</keyword>
<dbReference type="Pfam" id="PF13499">
    <property type="entry name" value="EF-hand_7"/>
    <property type="match status" value="1"/>
</dbReference>